<comment type="caution">
    <text evidence="2">The sequence shown here is derived from an EMBL/GenBank/DDBJ whole genome shotgun (WGS) entry which is preliminary data.</text>
</comment>
<dbReference type="RefSeq" id="WP_117686037.1">
    <property type="nucleotide sequence ID" value="NZ_QSQP01000009.1"/>
</dbReference>
<evidence type="ECO:0000256" key="1">
    <source>
        <dbReference type="SAM" id="Phobius"/>
    </source>
</evidence>
<keyword evidence="1" id="KW-0812">Transmembrane</keyword>
<keyword evidence="1" id="KW-1133">Transmembrane helix</keyword>
<gene>
    <name evidence="2" type="ORF">DXD13_08570</name>
</gene>
<accession>A0A3E4LZF8</accession>
<evidence type="ECO:0000313" key="2">
    <source>
        <dbReference type="EMBL" id="RGK42860.1"/>
    </source>
</evidence>
<feature type="transmembrane region" description="Helical" evidence="1">
    <location>
        <begin position="6"/>
        <end position="26"/>
    </location>
</feature>
<keyword evidence="1" id="KW-0472">Membrane</keyword>
<dbReference type="AlphaFoldDB" id="A0A3E4LZF8"/>
<organism evidence="2 3">
    <name type="scientific">Agathobacter rectalis</name>
    <dbReference type="NCBI Taxonomy" id="39491"/>
    <lineage>
        <taxon>Bacteria</taxon>
        <taxon>Bacillati</taxon>
        <taxon>Bacillota</taxon>
        <taxon>Clostridia</taxon>
        <taxon>Lachnospirales</taxon>
        <taxon>Lachnospiraceae</taxon>
        <taxon>Agathobacter</taxon>
    </lineage>
</organism>
<reference evidence="2 3" key="1">
    <citation type="submission" date="2018-08" db="EMBL/GenBank/DDBJ databases">
        <title>A genome reference for cultivated species of the human gut microbiota.</title>
        <authorList>
            <person name="Zou Y."/>
            <person name="Xue W."/>
            <person name="Luo G."/>
        </authorList>
    </citation>
    <scope>NUCLEOTIDE SEQUENCE [LARGE SCALE GENOMIC DNA]</scope>
    <source>
        <strain evidence="2 3">TF11-15AC</strain>
    </source>
</reference>
<dbReference type="Proteomes" id="UP000261052">
    <property type="component" value="Unassembled WGS sequence"/>
</dbReference>
<dbReference type="EMBL" id="QSQP01000009">
    <property type="protein sequence ID" value="RGK42860.1"/>
    <property type="molecule type" value="Genomic_DNA"/>
</dbReference>
<name>A0A3E4LZF8_9FIRM</name>
<proteinExistence type="predicted"/>
<evidence type="ECO:0000313" key="3">
    <source>
        <dbReference type="Proteomes" id="UP000261052"/>
    </source>
</evidence>
<sequence>MEDYIVALISAVASFIAAYLGACLALKNIKKEKYFEERKRLYYELAGILPVTDEFIAQSDYLQDYDCGGNAKQKIEIMKMRLQDAEDRLKIKKVGKYTSKEIYEIETEISNWKYIIKKHKEYLQEMEALHKKLEAFDKSGKKNLLRLFASAEVWSSYVHFEVALHNEYYCNIGVKKDDIVYHINNLILGMRNDLQG</sequence>
<protein>
    <submittedName>
        <fullName evidence="2">Uncharacterized protein</fullName>
    </submittedName>
</protein>